<dbReference type="GO" id="GO:0016705">
    <property type="term" value="F:oxidoreductase activity, acting on paired donors, with incorporation or reduction of molecular oxygen"/>
    <property type="evidence" value="ECO:0007669"/>
    <property type="project" value="InterPro"/>
</dbReference>
<evidence type="ECO:0000313" key="3">
    <source>
        <dbReference type="Proteomes" id="UP000570474"/>
    </source>
</evidence>
<dbReference type="SUPFAM" id="SSF48264">
    <property type="entry name" value="Cytochrome P450"/>
    <property type="match status" value="1"/>
</dbReference>
<comment type="similarity">
    <text evidence="1">Belongs to the cytochrome P450 family.</text>
</comment>
<dbReference type="Proteomes" id="UP000570474">
    <property type="component" value="Unassembled WGS sequence"/>
</dbReference>
<dbReference type="EMBL" id="JABAIA010000003">
    <property type="protein sequence ID" value="NLR67884.1"/>
    <property type="molecule type" value="Genomic_DNA"/>
</dbReference>
<evidence type="ECO:0000313" key="2">
    <source>
        <dbReference type="EMBL" id="NLR67884.1"/>
    </source>
</evidence>
<evidence type="ECO:0000256" key="1">
    <source>
        <dbReference type="ARBA" id="ARBA00010617"/>
    </source>
</evidence>
<dbReference type="AlphaFoldDB" id="A0A847S0M3"/>
<name>A0A847S0M3_9BACT</name>
<keyword evidence="3" id="KW-1185">Reference proteome</keyword>
<dbReference type="PANTHER" id="PTHR46696:SF1">
    <property type="entry name" value="CYTOCHROME P450 YJIB-RELATED"/>
    <property type="match status" value="1"/>
</dbReference>
<dbReference type="InterPro" id="IPR036396">
    <property type="entry name" value="Cyt_P450_sf"/>
</dbReference>
<dbReference type="Gene3D" id="1.10.630.10">
    <property type="entry name" value="Cytochrome P450"/>
    <property type="match status" value="1"/>
</dbReference>
<reference evidence="2 3" key="1">
    <citation type="submission" date="2020-04" db="EMBL/GenBank/DDBJ databases">
        <authorList>
            <person name="Yin C."/>
        </authorList>
    </citation>
    <scope>NUCLEOTIDE SEQUENCE [LARGE SCALE GENOMIC DNA]</scope>
    <source>
        <strain evidence="2 3">Ae27</strain>
    </source>
</reference>
<dbReference type="InterPro" id="IPR001128">
    <property type="entry name" value="Cyt_P450"/>
</dbReference>
<dbReference type="GO" id="GO:0005506">
    <property type="term" value="F:iron ion binding"/>
    <property type="evidence" value="ECO:0007669"/>
    <property type="project" value="InterPro"/>
</dbReference>
<sequence>MLSLNPTADYLSEQLHNPIHYDAHFTLNTGQAGAWQIYKYQDVKQILEDNNVFHSNYILPNENIILSYGVNLMNNPEHARVRAVLDKAFLEVMKINLRQQITSQVDDLIRQVESGKTYDVVDVLSDRLPVYVISGLLGIPAPDYRQVSLWAKALVSDPSLIGGPMGFFKVQAEMTLFFEDLIRSKTEFPGNDIISALISEEVDGFKLSSRELIANCINLLIAGSETTSALLSIIVYYLAENPIAYAELRETPSMVPSFIAELLRYRTPVQSMYRVCGIDTVVSGKAIKKGDMIVAWIGSANNDPSVFPSPEKFDIHRQNLKEVLSFGGNGIHHCFGAPLAKLEASLFLNAILNRFKEIKLQVDKPSLNPTTVVYSLSSLPITFYK</sequence>
<dbReference type="InterPro" id="IPR002397">
    <property type="entry name" value="Cyt_P450_B"/>
</dbReference>
<comment type="caution">
    <text evidence="2">The sequence shown here is derived from an EMBL/GenBank/DDBJ whole genome shotgun (WGS) entry which is preliminary data.</text>
</comment>
<dbReference type="PRINTS" id="PR00359">
    <property type="entry name" value="BP450"/>
</dbReference>
<dbReference type="Pfam" id="PF00067">
    <property type="entry name" value="p450"/>
    <property type="match status" value="1"/>
</dbReference>
<protein>
    <submittedName>
        <fullName evidence="2">Cytochrome P450</fullName>
    </submittedName>
</protein>
<dbReference type="GO" id="GO:0004497">
    <property type="term" value="F:monooxygenase activity"/>
    <property type="evidence" value="ECO:0007669"/>
    <property type="project" value="InterPro"/>
</dbReference>
<accession>A0A847S0M3</accession>
<proteinExistence type="inferred from homology"/>
<dbReference type="GO" id="GO:0020037">
    <property type="term" value="F:heme binding"/>
    <property type="evidence" value="ECO:0007669"/>
    <property type="project" value="InterPro"/>
</dbReference>
<dbReference type="RefSeq" id="WP_168873825.1">
    <property type="nucleotide sequence ID" value="NZ_JABAIA010000003.1"/>
</dbReference>
<dbReference type="PANTHER" id="PTHR46696">
    <property type="entry name" value="P450, PUTATIVE (EUROFUNG)-RELATED"/>
    <property type="match status" value="1"/>
</dbReference>
<organism evidence="2 3">
    <name type="scientific">Chitinophaga varians</name>
    <dbReference type="NCBI Taxonomy" id="2202339"/>
    <lineage>
        <taxon>Bacteria</taxon>
        <taxon>Pseudomonadati</taxon>
        <taxon>Bacteroidota</taxon>
        <taxon>Chitinophagia</taxon>
        <taxon>Chitinophagales</taxon>
        <taxon>Chitinophagaceae</taxon>
        <taxon>Chitinophaga</taxon>
    </lineage>
</organism>
<gene>
    <name evidence="2" type="ORF">HGH92_26505</name>
</gene>